<comment type="subunit">
    <text evidence="13">Homodimer which binds Holliday junction (HJ) DNA. The HJ becomes 2-fold symmetrical on binding to RuvC with unstacked arms; it has a different conformation from HJ DNA in complex with RuvA. In the full resolvosome a probable DNA-RuvA(4)-RuvB(12)-RuvC(2) complex forms which resolves the HJ.</text>
</comment>
<keyword evidence="2 13" id="KW-0963">Cytoplasm</keyword>
<feature type="active site" evidence="13">
    <location>
        <position position="19"/>
    </location>
</feature>
<comment type="cofactor">
    <cofactor evidence="13">
        <name>Mg(2+)</name>
        <dbReference type="ChEBI" id="CHEBI:18420"/>
    </cofactor>
    <text evidence="13">Binds 2 Mg(2+) ion per subunit.</text>
</comment>
<dbReference type="EC" id="3.1.21.10" evidence="13 14"/>
<dbReference type="EMBL" id="QFPO01000003">
    <property type="protein sequence ID" value="PZQ18518.1"/>
    <property type="molecule type" value="Genomic_DNA"/>
</dbReference>
<gene>
    <name evidence="13" type="primary">ruvC</name>
    <name evidence="15" type="ORF">DI564_04255</name>
</gene>
<keyword evidence="5 13" id="KW-0255">Endonuclease</keyword>
<organism evidence="15 16">
    <name type="scientific">Rhodanobacter denitrificans</name>
    <dbReference type="NCBI Taxonomy" id="666685"/>
    <lineage>
        <taxon>Bacteria</taxon>
        <taxon>Pseudomonadati</taxon>
        <taxon>Pseudomonadota</taxon>
        <taxon>Gammaproteobacteria</taxon>
        <taxon>Lysobacterales</taxon>
        <taxon>Rhodanobacteraceae</taxon>
        <taxon>Rhodanobacter</taxon>
    </lineage>
</organism>
<evidence type="ECO:0000256" key="14">
    <source>
        <dbReference type="NCBIfam" id="TIGR00228"/>
    </source>
</evidence>
<feature type="binding site" evidence="13">
    <location>
        <position position="152"/>
    </location>
    <ligand>
        <name>Mg(2+)</name>
        <dbReference type="ChEBI" id="CHEBI:18420"/>
        <label>1</label>
    </ligand>
</feature>
<dbReference type="FunFam" id="3.30.420.10:FF:000002">
    <property type="entry name" value="Crossover junction endodeoxyribonuclease RuvC"/>
    <property type="match status" value="1"/>
</dbReference>
<feature type="active site" evidence="13">
    <location>
        <position position="152"/>
    </location>
</feature>
<dbReference type="CDD" id="cd16962">
    <property type="entry name" value="RuvC"/>
    <property type="match status" value="1"/>
</dbReference>
<evidence type="ECO:0000256" key="7">
    <source>
        <dbReference type="ARBA" id="ARBA00022801"/>
    </source>
</evidence>
<dbReference type="Gene3D" id="3.30.420.10">
    <property type="entry name" value="Ribonuclease H-like superfamily/Ribonuclease H"/>
    <property type="match status" value="1"/>
</dbReference>
<protein>
    <recommendedName>
        <fullName evidence="13 14">Crossover junction endodeoxyribonuclease RuvC</fullName>
        <ecNumber evidence="13 14">3.1.21.10</ecNumber>
    </recommendedName>
    <alternativeName>
        <fullName evidence="13">Holliday junction nuclease RuvC</fullName>
    </alternativeName>
    <alternativeName>
        <fullName evidence="13">Holliday junction resolvase RuvC</fullName>
    </alternativeName>
</protein>
<dbReference type="GO" id="GO:0003677">
    <property type="term" value="F:DNA binding"/>
    <property type="evidence" value="ECO:0007669"/>
    <property type="project" value="UniProtKB-KW"/>
</dbReference>
<dbReference type="GO" id="GO:0048476">
    <property type="term" value="C:Holliday junction resolvase complex"/>
    <property type="evidence" value="ECO:0007669"/>
    <property type="project" value="UniProtKB-UniRule"/>
</dbReference>
<evidence type="ECO:0000256" key="8">
    <source>
        <dbReference type="ARBA" id="ARBA00022842"/>
    </source>
</evidence>
<dbReference type="GO" id="GO:0005737">
    <property type="term" value="C:cytoplasm"/>
    <property type="evidence" value="ECO:0007669"/>
    <property type="project" value="UniProtKB-SubCell"/>
</dbReference>
<evidence type="ECO:0000256" key="5">
    <source>
        <dbReference type="ARBA" id="ARBA00022759"/>
    </source>
</evidence>
<dbReference type="PANTHER" id="PTHR30194:SF3">
    <property type="entry name" value="CROSSOVER JUNCTION ENDODEOXYRIBONUCLEASE RUVC"/>
    <property type="match status" value="1"/>
</dbReference>
<comment type="caution">
    <text evidence="15">The sequence shown here is derived from an EMBL/GenBank/DDBJ whole genome shotgun (WGS) entry which is preliminary data.</text>
</comment>
<comment type="similarity">
    <text evidence="1 13">Belongs to the RuvC family.</text>
</comment>
<dbReference type="GO" id="GO:0006310">
    <property type="term" value="P:DNA recombination"/>
    <property type="evidence" value="ECO:0007669"/>
    <property type="project" value="UniProtKB-UniRule"/>
</dbReference>
<feature type="active site" evidence="13">
    <location>
        <position position="80"/>
    </location>
</feature>
<evidence type="ECO:0000313" key="16">
    <source>
        <dbReference type="Proteomes" id="UP000249046"/>
    </source>
</evidence>
<evidence type="ECO:0000256" key="12">
    <source>
        <dbReference type="ARBA" id="ARBA00029354"/>
    </source>
</evidence>
<dbReference type="GO" id="GO:0008821">
    <property type="term" value="F:crossover junction DNA endonuclease activity"/>
    <property type="evidence" value="ECO:0007669"/>
    <property type="project" value="UniProtKB-UniRule"/>
</dbReference>
<keyword evidence="10 13" id="KW-0233">DNA recombination</keyword>
<dbReference type="GO" id="GO:0000287">
    <property type="term" value="F:magnesium ion binding"/>
    <property type="evidence" value="ECO:0007669"/>
    <property type="project" value="UniProtKB-UniRule"/>
</dbReference>
<dbReference type="Pfam" id="PF02075">
    <property type="entry name" value="RuvC"/>
    <property type="match status" value="1"/>
</dbReference>
<dbReference type="GO" id="GO:0006281">
    <property type="term" value="P:DNA repair"/>
    <property type="evidence" value="ECO:0007669"/>
    <property type="project" value="UniProtKB-UniRule"/>
</dbReference>
<keyword evidence="3 13" id="KW-0540">Nuclease</keyword>
<comment type="function">
    <text evidence="13">The RuvA-RuvB-RuvC complex processes Holliday junction (HJ) DNA during genetic recombination and DNA repair. Endonuclease that resolves HJ intermediates. Cleaves cruciform DNA by making single-stranded nicks across the HJ at symmetrical positions within the homologous arms, yielding a 5'-phosphate and a 3'-hydroxyl group; requires a central core of homology in the junction. The consensus cleavage sequence is 5'-(A/T)TT(C/G)-3'. Cleavage occurs on the 3'-side of the TT dinucleotide at the point of strand exchange. HJ branch migration catalyzed by RuvA-RuvB allows RuvC to scan DNA until it finds its consensus sequence, where it cleaves and resolves the cruciform DNA.</text>
</comment>
<evidence type="ECO:0000256" key="4">
    <source>
        <dbReference type="ARBA" id="ARBA00022723"/>
    </source>
</evidence>
<evidence type="ECO:0000256" key="10">
    <source>
        <dbReference type="ARBA" id="ARBA00023172"/>
    </source>
</evidence>
<dbReference type="InterPro" id="IPR020563">
    <property type="entry name" value="X-over_junc_endoDNase_Mg_BS"/>
</dbReference>
<dbReference type="PROSITE" id="PS01321">
    <property type="entry name" value="RUVC"/>
    <property type="match status" value="1"/>
</dbReference>
<evidence type="ECO:0000256" key="9">
    <source>
        <dbReference type="ARBA" id="ARBA00023125"/>
    </source>
</evidence>
<keyword evidence="11 13" id="KW-0234">DNA repair</keyword>
<evidence type="ECO:0000313" key="15">
    <source>
        <dbReference type="EMBL" id="PZQ18518.1"/>
    </source>
</evidence>
<name>A0A2W5KSY1_9GAMM</name>
<dbReference type="InterPro" id="IPR002176">
    <property type="entry name" value="X-over_junc_endoDNase_RuvC"/>
</dbReference>
<keyword evidence="8 13" id="KW-0460">Magnesium</keyword>
<proteinExistence type="inferred from homology"/>
<keyword evidence="4 13" id="KW-0479">Metal-binding</keyword>
<dbReference type="NCBIfam" id="TIGR00228">
    <property type="entry name" value="ruvC"/>
    <property type="match status" value="1"/>
</dbReference>
<evidence type="ECO:0000256" key="1">
    <source>
        <dbReference type="ARBA" id="ARBA00009518"/>
    </source>
</evidence>
<dbReference type="InterPro" id="IPR012337">
    <property type="entry name" value="RNaseH-like_sf"/>
</dbReference>
<keyword evidence="7 13" id="KW-0378">Hydrolase</keyword>
<keyword evidence="9 13" id="KW-0238">DNA-binding</keyword>
<accession>A0A2W5KSY1</accession>
<dbReference type="PRINTS" id="PR00696">
    <property type="entry name" value="RSOLVASERUVC"/>
</dbReference>
<reference evidence="15 16" key="1">
    <citation type="submission" date="2017-08" db="EMBL/GenBank/DDBJ databases">
        <title>Infants hospitalized years apart are colonized by the same room-sourced microbial strains.</title>
        <authorList>
            <person name="Brooks B."/>
            <person name="Olm M.R."/>
            <person name="Firek B.A."/>
            <person name="Baker R."/>
            <person name="Thomas B.C."/>
            <person name="Morowitz M.J."/>
            <person name="Banfield J.F."/>
        </authorList>
    </citation>
    <scope>NUCLEOTIDE SEQUENCE [LARGE SCALE GENOMIC DNA]</scope>
    <source>
        <strain evidence="15">S2_005_003_R2_42</strain>
    </source>
</reference>
<comment type="subcellular location">
    <subcellularLocation>
        <location evidence="13">Cytoplasm</location>
    </subcellularLocation>
</comment>
<dbReference type="SUPFAM" id="SSF53098">
    <property type="entry name" value="Ribonuclease H-like"/>
    <property type="match status" value="1"/>
</dbReference>
<dbReference type="PANTHER" id="PTHR30194">
    <property type="entry name" value="CROSSOVER JUNCTION ENDODEOXYRIBONUCLEASE RUVC"/>
    <property type="match status" value="1"/>
</dbReference>
<evidence type="ECO:0000256" key="11">
    <source>
        <dbReference type="ARBA" id="ARBA00023204"/>
    </source>
</evidence>
<evidence type="ECO:0000256" key="2">
    <source>
        <dbReference type="ARBA" id="ARBA00022490"/>
    </source>
</evidence>
<feature type="binding site" evidence="13">
    <location>
        <position position="80"/>
    </location>
    <ligand>
        <name>Mg(2+)</name>
        <dbReference type="ChEBI" id="CHEBI:18420"/>
        <label>2</label>
    </ligand>
</feature>
<evidence type="ECO:0000256" key="3">
    <source>
        <dbReference type="ARBA" id="ARBA00022722"/>
    </source>
</evidence>
<comment type="catalytic activity">
    <reaction evidence="12 13">
        <text>Endonucleolytic cleavage at a junction such as a reciprocal single-stranded crossover between two homologous DNA duplexes (Holliday junction).</text>
        <dbReference type="EC" id="3.1.21.10"/>
    </reaction>
</comment>
<feature type="binding site" evidence="13">
    <location>
        <position position="19"/>
    </location>
    <ligand>
        <name>Mg(2+)</name>
        <dbReference type="ChEBI" id="CHEBI:18420"/>
        <label>1</label>
    </ligand>
</feature>
<sequence>MTFPSAIATPGRCRIMGIDPGSQRTGIGIIEVDEAGRSHHVFHTALVLLGNATFPLRLKQIFDEIGALIEAHGPVEVAIERVFMARNPDSALKLGQARGAAICAVAARELPIAEYAATEVKQAVVGGGGADKTQVQHMVGILLGLSGRLQADAADALAVALAHAHTRASVQRIGIPRTAWRRRR</sequence>
<dbReference type="InterPro" id="IPR036397">
    <property type="entry name" value="RNaseH_sf"/>
</dbReference>
<evidence type="ECO:0000256" key="13">
    <source>
        <dbReference type="HAMAP-Rule" id="MF_00034"/>
    </source>
</evidence>
<evidence type="ECO:0000256" key="6">
    <source>
        <dbReference type="ARBA" id="ARBA00022763"/>
    </source>
</evidence>
<keyword evidence="6 13" id="KW-0227">DNA damage</keyword>
<dbReference type="Proteomes" id="UP000249046">
    <property type="component" value="Unassembled WGS sequence"/>
</dbReference>
<dbReference type="HAMAP" id="MF_00034">
    <property type="entry name" value="RuvC"/>
    <property type="match status" value="1"/>
</dbReference>
<dbReference type="AlphaFoldDB" id="A0A2W5KSY1"/>